<accession>A0A1F4NT95</accession>
<dbReference type="EMBL" id="META01000001">
    <property type="protein sequence ID" value="OGB74528.1"/>
    <property type="molecule type" value="Genomic_DNA"/>
</dbReference>
<dbReference type="Pfam" id="PF00534">
    <property type="entry name" value="Glycos_transf_1"/>
    <property type="match status" value="1"/>
</dbReference>
<dbReference type="SUPFAM" id="SSF53756">
    <property type="entry name" value="UDP-Glycosyltransferase/glycogen phosphorylase"/>
    <property type="match status" value="1"/>
</dbReference>
<comment type="caution">
    <text evidence="2">The sequence shown here is derived from an EMBL/GenBank/DDBJ whole genome shotgun (WGS) entry which is preliminary data.</text>
</comment>
<feature type="domain" description="Glycosyl transferase family 1" evidence="1">
    <location>
        <begin position="196"/>
        <end position="341"/>
    </location>
</feature>
<dbReference type="Gene3D" id="3.40.50.2000">
    <property type="entry name" value="Glycogen Phosphorylase B"/>
    <property type="match status" value="2"/>
</dbReference>
<organism evidence="2 3">
    <name type="scientific">candidate division Kazan bacterium RBG_13_50_9</name>
    <dbReference type="NCBI Taxonomy" id="1798535"/>
    <lineage>
        <taxon>Bacteria</taxon>
        <taxon>Bacteria division Kazan-3B-28</taxon>
    </lineage>
</organism>
<dbReference type="GO" id="GO:0016757">
    <property type="term" value="F:glycosyltransferase activity"/>
    <property type="evidence" value="ECO:0007669"/>
    <property type="project" value="InterPro"/>
</dbReference>
<dbReference type="PANTHER" id="PTHR45947:SF3">
    <property type="entry name" value="SULFOQUINOVOSYL TRANSFERASE SQD2"/>
    <property type="match status" value="1"/>
</dbReference>
<sequence length="371" mass="42274">MARALTQLKVALVHDFLTTMGGAERVTQALSEIFPQAPICTLLYHPRVGQYFPGKKIIVSSLQRWHRNLRIPTKYLFPFMPQAIESFDLSGYDLVISSNNSFAGGIITDPNTFHLSYCHSPTRYLWDATHTYVDEQRLPVWVKNIVRAQLSDLRIWDRLAAGRVQRYIANSHNVERRIRKYYRRDADVIYPPVDTHKIKPKSGNSGYFLVVSRLVSYKRIDLAIKACNVLKLPLLIIGEGEHRSVLERLAGPTVEFLGWQEDKSKIEYLRNSRALIFPGEEDFGIVPVEAMAAGKPVIAFNKGGVTESIKAGVTGIFFDESSTQSLVSALRRFMALERKLNYREISQYAGRFSRERFKEEIMTVVTKVLSA</sequence>
<evidence type="ECO:0000313" key="3">
    <source>
        <dbReference type="Proteomes" id="UP000176651"/>
    </source>
</evidence>
<dbReference type="AlphaFoldDB" id="A0A1F4NT95"/>
<dbReference type="Proteomes" id="UP000176651">
    <property type="component" value="Unassembled WGS sequence"/>
</dbReference>
<reference evidence="2 3" key="1">
    <citation type="journal article" date="2016" name="Nat. Commun.">
        <title>Thousands of microbial genomes shed light on interconnected biogeochemical processes in an aquifer system.</title>
        <authorList>
            <person name="Anantharaman K."/>
            <person name="Brown C.T."/>
            <person name="Hug L.A."/>
            <person name="Sharon I."/>
            <person name="Castelle C.J."/>
            <person name="Probst A.J."/>
            <person name="Thomas B.C."/>
            <person name="Singh A."/>
            <person name="Wilkins M.J."/>
            <person name="Karaoz U."/>
            <person name="Brodie E.L."/>
            <person name="Williams K.H."/>
            <person name="Hubbard S.S."/>
            <person name="Banfield J.F."/>
        </authorList>
    </citation>
    <scope>NUCLEOTIDE SEQUENCE [LARGE SCALE GENOMIC DNA]</scope>
</reference>
<dbReference type="InterPro" id="IPR001296">
    <property type="entry name" value="Glyco_trans_1"/>
</dbReference>
<protein>
    <recommendedName>
        <fullName evidence="1">Glycosyl transferase family 1 domain-containing protein</fullName>
    </recommendedName>
</protein>
<evidence type="ECO:0000313" key="2">
    <source>
        <dbReference type="EMBL" id="OGB74528.1"/>
    </source>
</evidence>
<proteinExistence type="predicted"/>
<name>A0A1F4NT95_UNCK3</name>
<evidence type="ECO:0000259" key="1">
    <source>
        <dbReference type="Pfam" id="PF00534"/>
    </source>
</evidence>
<gene>
    <name evidence="2" type="ORF">A2V68_02875</name>
</gene>
<dbReference type="STRING" id="1798535.A2V68_02875"/>
<dbReference type="InterPro" id="IPR050194">
    <property type="entry name" value="Glycosyltransferase_grp1"/>
</dbReference>
<dbReference type="PANTHER" id="PTHR45947">
    <property type="entry name" value="SULFOQUINOVOSYL TRANSFERASE SQD2"/>
    <property type="match status" value="1"/>
</dbReference>